<dbReference type="SUPFAM" id="SSF51430">
    <property type="entry name" value="NAD(P)-linked oxidoreductase"/>
    <property type="match status" value="1"/>
</dbReference>
<feature type="domain" description="NADP-dependent oxidoreductase" evidence="2">
    <location>
        <begin position="15"/>
        <end position="309"/>
    </location>
</feature>
<evidence type="ECO:0000313" key="4">
    <source>
        <dbReference type="Proteomes" id="UP000541810"/>
    </source>
</evidence>
<name>A0A7X0H5F1_9BACT</name>
<dbReference type="Gene3D" id="3.20.20.100">
    <property type="entry name" value="NADP-dependent oxidoreductase domain"/>
    <property type="match status" value="1"/>
</dbReference>
<dbReference type="Proteomes" id="UP000541810">
    <property type="component" value="Unassembled WGS sequence"/>
</dbReference>
<organism evidence="3 4">
    <name type="scientific">Algisphaera agarilytica</name>
    <dbReference type="NCBI Taxonomy" id="1385975"/>
    <lineage>
        <taxon>Bacteria</taxon>
        <taxon>Pseudomonadati</taxon>
        <taxon>Planctomycetota</taxon>
        <taxon>Phycisphaerae</taxon>
        <taxon>Phycisphaerales</taxon>
        <taxon>Phycisphaeraceae</taxon>
        <taxon>Algisphaera</taxon>
    </lineage>
</organism>
<dbReference type="PANTHER" id="PTHR43364">
    <property type="entry name" value="NADH-SPECIFIC METHYLGLYOXAL REDUCTASE-RELATED"/>
    <property type="match status" value="1"/>
</dbReference>
<dbReference type="RefSeq" id="WP_184677183.1">
    <property type="nucleotide sequence ID" value="NZ_JACHGY010000001.1"/>
</dbReference>
<protein>
    <submittedName>
        <fullName evidence="3">Aryl-alcohol dehydrogenase-like predicted oxidoreductase</fullName>
    </submittedName>
</protein>
<dbReference type="FunFam" id="3.20.20.100:FF:000004">
    <property type="entry name" value="Oxidoreductase, aldo/keto reductase"/>
    <property type="match status" value="1"/>
</dbReference>
<comment type="caution">
    <text evidence="3">The sequence shown here is derived from an EMBL/GenBank/DDBJ whole genome shotgun (WGS) entry which is preliminary data.</text>
</comment>
<dbReference type="GO" id="GO:0016491">
    <property type="term" value="F:oxidoreductase activity"/>
    <property type="evidence" value="ECO:0007669"/>
    <property type="project" value="UniProtKB-KW"/>
</dbReference>
<dbReference type="Pfam" id="PF00248">
    <property type="entry name" value="Aldo_ket_red"/>
    <property type="match status" value="1"/>
</dbReference>
<accession>A0A7X0H5F1</accession>
<evidence type="ECO:0000256" key="1">
    <source>
        <dbReference type="ARBA" id="ARBA00023002"/>
    </source>
</evidence>
<dbReference type="InterPro" id="IPR036812">
    <property type="entry name" value="NAD(P)_OxRdtase_dom_sf"/>
</dbReference>
<dbReference type="AlphaFoldDB" id="A0A7X0H5F1"/>
<proteinExistence type="predicted"/>
<evidence type="ECO:0000313" key="3">
    <source>
        <dbReference type="EMBL" id="MBB6429611.1"/>
    </source>
</evidence>
<sequence length="326" mass="36315">MNYRVLGRTGVKVHPLCLGTMNFGSFTPPEDAHAILNAYTEGGGNFVDTANVYNNGQSESIIGDWMANENNRDEFVLSTKVHGKRGENINQQGNHRWHIVREVEESLKRLKTDRIDLYHIHRPDPDTPIDQTLRALDDLVRSGKVLYLASSTFPAWELAEAHFIAKELGTARFDVEQPPLNIIDRRIEKEVLPFCQRYDVATITWAPLARGRLAGKYTRGGRSIPDGSYYQSRGKDDFPPSQWPVMEGVDKLADERGCTSSQFSIAWCLSVPGVTCPILGPRTVEQLQDNMGAADIELTQAERDAVDNLVPPGELCRDAGLGAVPR</sequence>
<dbReference type="GO" id="GO:0005829">
    <property type="term" value="C:cytosol"/>
    <property type="evidence" value="ECO:0007669"/>
    <property type="project" value="UniProtKB-ARBA"/>
</dbReference>
<dbReference type="InterPro" id="IPR023210">
    <property type="entry name" value="NADP_OxRdtase_dom"/>
</dbReference>
<evidence type="ECO:0000259" key="2">
    <source>
        <dbReference type="Pfam" id="PF00248"/>
    </source>
</evidence>
<reference evidence="3 4" key="1">
    <citation type="submission" date="2020-08" db="EMBL/GenBank/DDBJ databases">
        <title>Genomic Encyclopedia of Type Strains, Phase IV (KMG-IV): sequencing the most valuable type-strain genomes for metagenomic binning, comparative biology and taxonomic classification.</title>
        <authorList>
            <person name="Goeker M."/>
        </authorList>
    </citation>
    <scope>NUCLEOTIDE SEQUENCE [LARGE SCALE GENOMIC DNA]</scope>
    <source>
        <strain evidence="3 4">DSM 103725</strain>
    </source>
</reference>
<gene>
    <name evidence="3" type="ORF">HNQ40_001417</name>
</gene>
<dbReference type="EMBL" id="JACHGY010000001">
    <property type="protein sequence ID" value="MBB6429611.1"/>
    <property type="molecule type" value="Genomic_DNA"/>
</dbReference>
<keyword evidence="4" id="KW-1185">Reference proteome</keyword>
<dbReference type="PANTHER" id="PTHR43364:SF4">
    <property type="entry name" value="NAD(P)-LINKED OXIDOREDUCTASE SUPERFAMILY PROTEIN"/>
    <property type="match status" value="1"/>
</dbReference>
<keyword evidence="1" id="KW-0560">Oxidoreductase</keyword>
<dbReference type="InterPro" id="IPR050523">
    <property type="entry name" value="AKR_Detox_Biosynth"/>
</dbReference>